<dbReference type="InterPro" id="IPR047140">
    <property type="entry name" value="LabA"/>
</dbReference>
<proteinExistence type="predicted"/>
<organism evidence="2 3">
    <name type="scientific">Thiothrix lacustris</name>
    <dbReference type="NCBI Taxonomy" id="525917"/>
    <lineage>
        <taxon>Bacteria</taxon>
        <taxon>Pseudomonadati</taxon>
        <taxon>Pseudomonadota</taxon>
        <taxon>Gammaproteobacteria</taxon>
        <taxon>Thiotrichales</taxon>
        <taxon>Thiotrichaceae</taxon>
        <taxon>Thiothrix</taxon>
    </lineage>
</organism>
<evidence type="ECO:0000259" key="1">
    <source>
        <dbReference type="Pfam" id="PF01936"/>
    </source>
</evidence>
<comment type="caution">
    <text evidence="2">The sequence shown here is derived from an EMBL/GenBank/DDBJ whole genome shotgun (WGS) entry which is preliminary data.</text>
</comment>
<dbReference type="PANTHER" id="PTHR35458">
    <property type="entry name" value="SLR0755 PROTEIN"/>
    <property type="match status" value="1"/>
</dbReference>
<feature type="domain" description="NYN" evidence="1">
    <location>
        <begin position="5"/>
        <end position="181"/>
    </location>
</feature>
<dbReference type="EMBL" id="MTEJ01000052">
    <property type="protein sequence ID" value="OQX13113.1"/>
    <property type="molecule type" value="Genomic_DNA"/>
</dbReference>
<dbReference type="CDD" id="cd18722">
    <property type="entry name" value="PIN_NicB-like"/>
    <property type="match status" value="1"/>
</dbReference>
<protein>
    <recommendedName>
        <fullName evidence="1">NYN domain-containing protein</fullName>
    </recommendedName>
</protein>
<sequence>MDILRTIVFIDGYNLYYGIVRRTPYKWLDIFKLFQERLLLPETELLEVRYYTAPVLGSLCDDPESPQRQRQYLQALRKLYPAKIAILEGKLVKSTPILRLAEPIPTAPELTMARVITLTEKKTDVNIASDMLTAAFLRQCEQVVLCSNDSDMEGALKAIRQHCPDVRVGLVTPIASPDHRHICKELKTLSHWVKVLKLDDMAQAQLPHKIPGTSITKPSSW</sequence>
<dbReference type="GO" id="GO:0004540">
    <property type="term" value="F:RNA nuclease activity"/>
    <property type="evidence" value="ECO:0007669"/>
    <property type="project" value="InterPro"/>
</dbReference>
<dbReference type="InterPro" id="IPR021139">
    <property type="entry name" value="NYN"/>
</dbReference>
<dbReference type="AlphaFoldDB" id="A0A1Y1QTH4"/>
<accession>A0A1Y1QTH4</accession>
<dbReference type="Gene3D" id="3.40.50.1010">
    <property type="entry name" value="5'-nuclease"/>
    <property type="match status" value="1"/>
</dbReference>
<evidence type="ECO:0000313" key="3">
    <source>
        <dbReference type="Proteomes" id="UP000192491"/>
    </source>
</evidence>
<name>A0A1Y1QTH4_9GAMM</name>
<dbReference type="PANTHER" id="PTHR35458:SF8">
    <property type="entry name" value="SLR0650 PROTEIN"/>
    <property type="match status" value="1"/>
</dbReference>
<dbReference type="Pfam" id="PF01936">
    <property type="entry name" value="NYN"/>
    <property type="match status" value="1"/>
</dbReference>
<evidence type="ECO:0000313" key="2">
    <source>
        <dbReference type="EMBL" id="OQX13113.1"/>
    </source>
</evidence>
<dbReference type="Proteomes" id="UP000192491">
    <property type="component" value="Unassembled WGS sequence"/>
</dbReference>
<gene>
    <name evidence="2" type="ORF">BWK73_13200</name>
</gene>
<reference evidence="2 3" key="1">
    <citation type="submission" date="2017-01" db="EMBL/GenBank/DDBJ databases">
        <title>Novel large sulfur bacteria in the metagenomes of groundwater-fed chemosynthetic microbial mats in the Lake Huron basin.</title>
        <authorList>
            <person name="Sharrar A.M."/>
            <person name="Flood B.E."/>
            <person name="Bailey J.V."/>
            <person name="Jones D.S."/>
            <person name="Biddanda B."/>
            <person name="Ruberg S.A."/>
            <person name="Marcus D.N."/>
            <person name="Dick G.J."/>
        </authorList>
    </citation>
    <scope>NUCLEOTIDE SEQUENCE [LARGE SCALE GENOMIC DNA]</scope>
    <source>
        <strain evidence="2">A8</strain>
    </source>
</reference>